<feature type="signal peptide" evidence="8">
    <location>
        <begin position="1"/>
        <end position="32"/>
    </location>
</feature>
<evidence type="ECO:0000256" key="1">
    <source>
        <dbReference type="ARBA" id="ARBA00005641"/>
    </source>
</evidence>
<dbReference type="eggNOG" id="COG2730">
    <property type="taxonomic scope" value="Bacteria"/>
</dbReference>
<accession>U2KN77</accession>
<evidence type="ECO:0000256" key="6">
    <source>
        <dbReference type="ARBA" id="ARBA00023326"/>
    </source>
</evidence>
<reference evidence="10 11" key="1">
    <citation type="submission" date="2013-07" db="EMBL/GenBank/DDBJ databases">
        <authorList>
            <person name="Weinstock G."/>
            <person name="Sodergren E."/>
            <person name="Wylie T."/>
            <person name="Fulton L."/>
            <person name="Fulton R."/>
            <person name="Fronick C."/>
            <person name="O'Laughlin M."/>
            <person name="Godfrey J."/>
            <person name="Miner T."/>
            <person name="Herter B."/>
            <person name="Appelbaum E."/>
            <person name="Cordes M."/>
            <person name="Lek S."/>
            <person name="Wollam A."/>
            <person name="Pepin K.H."/>
            <person name="Palsikar V.B."/>
            <person name="Mitreva M."/>
            <person name="Wilson R.K."/>
        </authorList>
    </citation>
    <scope>NUCLEOTIDE SEQUENCE [LARGE SCALE GENOMIC DNA]</scope>
    <source>
        <strain evidence="10 11">ATCC 27760</strain>
    </source>
</reference>
<keyword evidence="6" id="KW-0624">Polysaccharide degradation</keyword>
<dbReference type="PANTHER" id="PTHR31297">
    <property type="entry name" value="GLUCAN ENDO-1,6-BETA-GLUCOSIDASE B"/>
    <property type="match status" value="1"/>
</dbReference>
<dbReference type="GO" id="GO:0030245">
    <property type="term" value="P:cellulose catabolic process"/>
    <property type="evidence" value="ECO:0007669"/>
    <property type="project" value="UniProtKB-KW"/>
</dbReference>
<evidence type="ECO:0000256" key="4">
    <source>
        <dbReference type="ARBA" id="ARBA00023277"/>
    </source>
</evidence>
<evidence type="ECO:0000259" key="9">
    <source>
        <dbReference type="Pfam" id="PF00150"/>
    </source>
</evidence>
<dbReference type="InterPro" id="IPR018087">
    <property type="entry name" value="Glyco_hydro_5_CS"/>
</dbReference>
<dbReference type="Proteomes" id="UP000016662">
    <property type="component" value="Unassembled WGS sequence"/>
</dbReference>
<evidence type="ECO:0000256" key="5">
    <source>
        <dbReference type="ARBA" id="ARBA00023295"/>
    </source>
</evidence>
<dbReference type="STRING" id="411473.RUMCAL_02275"/>
<keyword evidence="5 7" id="KW-0326">Glycosidase</keyword>
<dbReference type="InterPro" id="IPR050386">
    <property type="entry name" value="Glycosyl_hydrolase_5"/>
</dbReference>
<dbReference type="InterPro" id="IPR001547">
    <property type="entry name" value="Glyco_hydro_5"/>
</dbReference>
<dbReference type="GO" id="GO:0005576">
    <property type="term" value="C:extracellular region"/>
    <property type="evidence" value="ECO:0007669"/>
    <property type="project" value="TreeGrafter"/>
</dbReference>
<dbReference type="InterPro" id="IPR017853">
    <property type="entry name" value="GH"/>
</dbReference>
<protein>
    <submittedName>
        <fullName evidence="10">Cellulase</fullName>
    </submittedName>
</protein>
<dbReference type="OrthoDB" id="9800475at2"/>
<keyword evidence="3" id="KW-0136">Cellulose degradation</keyword>
<evidence type="ECO:0000256" key="7">
    <source>
        <dbReference type="RuleBase" id="RU361153"/>
    </source>
</evidence>
<keyword evidence="11" id="KW-1185">Reference proteome</keyword>
<evidence type="ECO:0000256" key="8">
    <source>
        <dbReference type="SAM" id="SignalP"/>
    </source>
</evidence>
<dbReference type="Gene3D" id="3.20.20.80">
    <property type="entry name" value="Glycosidases"/>
    <property type="match status" value="2"/>
</dbReference>
<evidence type="ECO:0000256" key="2">
    <source>
        <dbReference type="ARBA" id="ARBA00022801"/>
    </source>
</evidence>
<comment type="caution">
    <text evidence="10">The sequence shown here is derived from an EMBL/GenBank/DDBJ whole genome shotgun (WGS) entry which is preliminary data.</text>
</comment>
<comment type="similarity">
    <text evidence="1 7">Belongs to the glycosyl hydrolase 5 (cellulase A) family.</text>
</comment>
<dbReference type="AlphaFoldDB" id="U2KN77"/>
<dbReference type="PANTHER" id="PTHR31297:SF41">
    <property type="entry name" value="ENDOGLUCANASE, PUTATIVE (AFU_ORTHOLOGUE AFUA_5G01830)-RELATED"/>
    <property type="match status" value="1"/>
</dbReference>
<evidence type="ECO:0000313" key="10">
    <source>
        <dbReference type="EMBL" id="ERJ93515.1"/>
    </source>
</evidence>
<proteinExistence type="inferred from homology"/>
<sequence>MQMQIQHQLRRVAAALLTAAVAVGTGAFSGLALETDSGTLESLQAFLLGKENAGGTDCNGDGVVDGMDLALLRQQQFDGGEIQDGYAGFIRTDGKLLVDENGKQYLIKGMAIGNNVWSNPTTAPAQDHDAASYQELADMGFDSVRFYLNYAMFESDSKPYTYREEGFRWLDTNIAWAKAAGIRLVLNMHYPQGGYQSQGNGTALWTEPENQKRLCALWTEIAKRYADEPVILGYGLVNEPVVAAASGEESLALWQSVAQMLTDGIRTVDQNHMIFVERMCAAQNLAGTQEQWINFNDENNYVHLDDDNTVYEFHDYDPHAFTHQGFDWAGTLGNDVTYPDESYLVSSGNAQWGTSTFAGDRADTENTEWQYLKSGRITPKSDGKQLISLVFQAQNIGDYGYARADELRLNEYDEDGSFVQTIYANDFDSMSLLNFWSSNDSGGQYYASSEGHLAKGSLMLSGTTDDANTSTRYFRPTAGHSYEACGYFQVNTKNADAIVRPRVDVWNVDSVEVLNRDYLEKSVALNTAFSEKYNVPVYCGEFGAGSHCFENDRGGDRWIGDMLEIFRDGDVSFNYHAYHDGSFGLYEGGGLPSPAGRNDTLYQVLVEKLKKYTE</sequence>
<dbReference type="RefSeq" id="WP_021680431.1">
    <property type="nucleotide sequence ID" value="NZ_KI260289.1"/>
</dbReference>
<keyword evidence="8" id="KW-0732">Signal</keyword>
<dbReference type="Pfam" id="PF00150">
    <property type="entry name" value="Cellulase"/>
    <property type="match status" value="1"/>
</dbReference>
<dbReference type="SUPFAM" id="SSF51445">
    <property type="entry name" value="(Trans)glycosidases"/>
    <property type="match status" value="1"/>
</dbReference>
<evidence type="ECO:0000313" key="11">
    <source>
        <dbReference type="Proteomes" id="UP000016662"/>
    </source>
</evidence>
<organism evidence="10 11">
    <name type="scientific">Ruminococcus callidus ATCC 27760</name>
    <dbReference type="NCBI Taxonomy" id="411473"/>
    <lineage>
        <taxon>Bacteria</taxon>
        <taxon>Bacillati</taxon>
        <taxon>Bacillota</taxon>
        <taxon>Clostridia</taxon>
        <taxon>Eubacteriales</taxon>
        <taxon>Oscillospiraceae</taxon>
        <taxon>Ruminococcus</taxon>
    </lineage>
</organism>
<gene>
    <name evidence="10" type="ORF">RUMCAL_02275</name>
</gene>
<dbReference type="HOGENOM" id="CLU_444720_0_0_9"/>
<feature type="chain" id="PRO_5039549873" evidence="8">
    <location>
        <begin position="33"/>
        <end position="614"/>
    </location>
</feature>
<dbReference type="PROSITE" id="PS00659">
    <property type="entry name" value="GLYCOSYL_HYDROL_F5"/>
    <property type="match status" value="1"/>
</dbReference>
<keyword evidence="4" id="KW-0119">Carbohydrate metabolism</keyword>
<name>U2KN77_9FIRM</name>
<dbReference type="EMBL" id="AWVF01000279">
    <property type="protein sequence ID" value="ERJ93515.1"/>
    <property type="molecule type" value="Genomic_DNA"/>
</dbReference>
<dbReference type="PATRIC" id="fig|411473.3.peg.1885"/>
<dbReference type="GO" id="GO:0009986">
    <property type="term" value="C:cell surface"/>
    <property type="evidence" value="ECO:0007669"/>
    <property type="project" value="TreeGrafter"/>
</dbReference>
<dbReference type="GO" id="GO:0008422">
    <property type="term" value="F:beta-glucosidase activity"/>
    <property type="evidence" value="ECO:0007669"/>
    <property type="project" value="TreeGrafter"/>
</dbReference>
<evidence type="ECO:0000256" key="3">
    <source>
        <dbReference type="ARBA" id="ARBA00023001"/>
    </source>
</evidence>
<feature type="domain" description="Glycoside hydrolase family 5" evidence="9">
    <location>
        <begin position="98"/>
        <end position="342"/>
    </location>
</feature>
<keyword evidence="2 7" id="KW-0378">Hydrolase</keyword>